<dbReference type="AlphaFoldDB" id="A0A2H4VCF5"/>
<dbReference type="InterPro" id="IPR001539">
    <property type="entry name" value="Peptidase_U32"/>
</dbReference>
<accession>A0A2H4VCF5</accession>
<feature type="domain" description="Peptidase U32 collagenase" evidence="1">
    <location>
        <begin position="402"/>
        <end position="526"/>
    </location>
</feature>
<dbReference type="OrthoDB" id="51464at2157"/>
<dbReference type="InterPro" id="IPR020988">
    <property type="entry name" value="Pept_U32_collagenase"/>
</dbReference>
<dbReference type="GeneID" id="35121328"/>
<dbReference type="PANTHER" id="PTHR30217">
    <property type="entry name" value="PEPTIDASE U32 FAMILY"/>
    <property type="match status" value="1"/>
</dbReference>
<evidence type="ECO:0000313" key="3">
    <source>
        <dbReference type="Proteomes" id="UP000232806"/>
    </source>
</evidence>
<organism evidence="2 3">
    <name type="scientific">Methanobacterium subterraneum</name>
    <dbReference type="NCBI Taxonomy" id="59277"/>
    <lineage>
        <taxon>Archaea</taxon>
        <taxon>Methanobacteriati</taxon>
        <taxon>Methanobacteriota</taxon>
        <taxon>Methanomada group</taxon>
        <taxon>Methanobacteria</taxon>
        <taxon>Methanobacteriales</taxon>
        <taxon>Methanobacteriaceae</taxon>
        <taxon>Methanobacterium</taxon>
    </lineage>
</organism>
<dbReference type="PROSITE" id="PS01276">
    <property type="entry name" value="PEPTIDASE_U32"/>
    <property type="match status" value="1"/>
</dbReference>
<proteinExistence type="predicted"/>
<evidence type="ECO:0000259" key="1">
    <source>
        <dbReference type="Pfam" id="PF12392"/>
    </source>
</evidence>
<gene>
    <name evidence="2" type="ORF">BK007_06990</name>
</gene>
<dbReference type="RefSeq" id="WP_100905749.1">
    <property type="nucleotide sequence ID" value="NZ_CP017766.1"/>
</dbReference>
<name>A0A2H4VCF5_9EURY</name>
<dbReference type="Pfam" id="PF01136">
    <property type="entry name" value="Peptidase_U32"/>
    <property type="match status" value="2"/>
</dbReference>
<reference evidence="2 3" key="1">
    <citation type="submission" date="2016-10" db="EMBL/GenBank/DDBJ databases">
        <title>Comparative genomics between deep and shallow subseafloor isolates.</title>
        <authorList>
            <person name="Ishii S."/>
            <person name="Miller J.R."/>
            <person name="Sutton G."/>
            <person name="Suzuki S."/>
            <person name="Methe B."/>
            <person name="Inagaki F."/>
            <person name="Imachi H."/>
        </authorList>
    </citation>
    <scope>NUCLEOTIDE SEQUENCE [LARGE SCALE GENOMIC DNA]</scope>
    <source>
        <strain evidence="2 3">MO-MB1</strain>
    </source>
</reference>
<dbReference type="Proteomes" id="UP000232806">
    <property type="component" value="Chromosome"/>
</dbReference>
<dbReference type="EMBL" id="CP017766">
    <property type="protein sequence ID" value="AUB55769.1"/>
    <property type="molecule type" value="Genomic_DNA"/>
</dbReference>
<protein>
    <recommendedName>
        <fullName evidence="1">Peptidase U32 collagenase domain-containing protein</fullName>
    </recommendedName>
</protein>
<sequence>MSLNHIPELLAPAGSIESFKAAVNAGADAVYISGKRFGARQFARNFSQDEMEHAIEYAHLRGVKVYVTVNTLVKESELPLVARNLLEIYSSGADAIIVQDLGVARLAKQLVPHLDLHCSTQMTIHNPQGVNWAAENDFKRVVLAREMSLEDIKKTARQIPRKIELEVFAHGAICYSYSGQCLISSFIGGRSGNRGMCAQPCRKKYQLITGNTDKYGKYQEGREIPLKDHYLLSTRDLAIYSHLDRISEAPVDSIKIEGRMRPPEYVANVVKVYREALDSIARGQWKVREEDVSNLKMSFNRGTTKGWLMGASYQSMMGRSNPGNRGLYLGKVVNYDKKNGRTILKIKTKVNPEKGDGILFKQPAKGGKSDNLWGTILEHSPEVKRDDLSLKLRKKVEIGSNVYITRRKSLIDWANHLVSNPQLPHQIPLDLQMDWNTKMVPLIRVTASPFWLDNNVEIEFKADFAMEKAIKRPLSHETIIKQLKKTGGTPFIIRNIFLNYPGDLFTPIGNLNQLRRQILQKIQDKILKTKKPSTKDIESARIIFSQLTKEMNLEESILEESSREKNSLKKEPIDLKKEPIITLKNKPMVTLKDDPIINQTVSGEKISQSINLAIYADGIPSLEAALQAGCGRIYFQPKIEVNTEGKSPQACLKHSHDYKAYFNRMDLLIREAATLCQDYGSDLVWKWPDITSRMFIAGATHLLNNLPQKSISGVMFGGTGALWALQNNSYPVNLHGSGSLNIWNHLTADQLISPPESSLKSITLSPELSREELKKVVLKIQSIVPHCELEFMVQGNLEALVSEDCLLQVMGDEMFVEKFNDPHQFLGIKDIKNRIFPVEIDAECRTHISNSVELCLLDHIPSLQDMGFSQLVIDSRNKPVDYALTMLSTYQKALELTSQQGSQLGKKLNSLKKKVKKISNGGITSGNFLRGVNDDY</sequence>
<evidence type="ECO:0000313" key="2">
    <source>
        <dbReference type="EMBL" id="AUB55769.1"/>
    </source>
</evidence>
<dbReference type="PANTHER" id="PTHR30217:SF10">
    <property type="entry name" value="23S RRNA 5-HYDROXYCYTIDINE C2501 SYNTHASE"/>
    <property type="match status" value="1"/>
</dbReference>
<dbReference type="Pfam" id="PF12392">
    <property type="entry name" value="DUF3656"/>
    <property type="match status" value="1"/>
</dbReference>
<dbReference type="InterPro" id="IPR051454">
    <property type="entry name" value="RNA/ubiquinone_mod_enzymes"/>
</dbReference>